<dbReference type="PROSITE" id="PS51462">
    <property type="entry name" value="NUDIX"/>
    <property type="match status" value="1"/>
</dbReference>
<comment type="caution">
    <text evidence="4">The sequence shown here is derived from an EMBL/GenBank/DDBJ whole genome shotgun (WGS) entry which is preliminary data.</text>
</comment>
<evidence type="ECO:0000259" key="3">
    <source>
        <dbReference type="PROSITE" id="PS51462"/>
    </source>
</evidence>
<evidence type="ECO:0000313" key="5">
    <source>
        <dbReference type="Proteomes" id="UP000693672"/>
    </source>
</evidence>
<sequence length="158" mass="18045">MPYHIRVRACALIIEHDAVLLIEFKDENGIHYNLPAGGAEPGESVTEAVIREAKEEASVDIEVGPIALVYEYAPHFNHGEYGDTHSLSMMFDCRIKDGSRPRMPERPDENQCGVKWVPLRQLHEIVLYPNITSQIVAYAANRSRTLELIEEHRLERIR</sequence>
<organism evidence="4 5">
    <name type="scientific">Paenibacillus solanacearum</name>
    <dbReference type="NCBI Taxonomy" id="2048548"/>
    <lineage>
        <taxon>Bacteria</taxon>
        <taxon>Bacillati</taxon>
        <taxon>Bacillota</taxon>
        <taxon>Bacilli</taxon>
        <taxon>Bacillales</taxon>
        <taxon>Paenibacillaceae</taxon>
        <taxon>Paenibacillus</taxon>
    </lineage>
</organism>
<protein>
    <recommendedName>
        <fullName evidence="3">Nudix hydrolase domain-containing protein</fullName>
    </recommendedName>
</protein>
<dbReference type="Pfam" id="PF00293">
    <property type="entry name" value="NUDIX"/>
    <property type="match status" value="1"/>
</dbReference>
<evidence type="ECO:0000256" key="2">
    <source>
        <dbReference type="ARBA" id="ARBA00022801"/>
    </source>
</evidence>
<feature type="domain" description="Nudix hydrolase" evidence="3">
    <location>
        <begin position="3"/>
        <end position="139"/>
    </location>
</feature>
<evidence type="ECO:0000256" key="1">
    <source>
        <dbReference type="ARBA" id="ARBA00001946"/>
    </source>
</evidence>
<comment type="cofactor">
    <cofactor evidence="1">
        <name>Mg(2+)</name>
        <dbReference type="ChEBI" id="CHEBI:18420"/>
    </cofactor>
</comment>
<accession>A0A916NWM1</accession>
<evidence type="ECO:0000313" key="4">
    <source>
        <dbReference type="EMBL" id="CAG7617953.1"/>
    </source>
</evidence>
<dbReference type="EMBL" id="CAJVAS010000007">
    <property type="protein sequence ID" value="CAG7617953.1"/>
    <property type="molecule type" value="Genomic_DNA"/>
</dbReference>
<dbReference type="PANTHER" id="PTHR43046">
    <property type="entry name" value="GDP-MANNOSE MANNOSYL HYDROLASE"/>
    <property type="match status" value="1"/>
</dbReference>
<dbReference type="PANTHER" id="PTHR43046:SF14">
    <property type="entry name" value="MUTT_NUDIX FAMILY PROTEIN"/>
    <property type="match status" value="1"/>
</dbReference>
<dbReference type="RefSeq" id="WP_218091858.1">
    <property type="nucleotide sequence ID" value="NZ_CAJVAS010000007.1"/>
</dbReference>
<proteinExistence type="predicted"/>
<dbReference type="AlphaFoldDB" id="A0A916NWM1"/>
<dbReference type="InterPro" id="IPR000086">
    <property type="entry name" value="NUDIX_hydrolase_dom"/>
</dbReference>
<name>A0A916NWM1_9BACL</name>
<reference evidence="4" key="1">
    <citation type="submission" date="2021-06" db="EMBL/GenBank/DDBJ databases">
        <authorList>
            <person name="Criscuolo A."/>
        </authorList>
    </citation>
    <scope>NUCLEOTIDE SEQUENCE</scope>
    <source>
        <strain evidence="4">CIP111600</strain>
    </source>
</reference>
<gene>
    <name evidence="4" type="ORF">PAESOLCIP111_02066</name>
</gene>
<dbReference type="Proteomes" id="UP000693672">
    <property type="component" value="Unassembled WGS sequence"/>
</dbReference>
<dbReference type="CDD" id="cd18880">
    <property type="entry name" value="NUDIX_ADPRase"/>
    <property type="match status" value="1"/>
</dbReference>
<dbReference type="GO" id="GO:0016787">
    <property type="term" value="F:hydrolase activity"/>
    <property type="evidence" value="ECO:0007669"/>
    <property type="project" value="UniProtKB-KW"/>
</dbReference>
<keyword evidence="5" id="KW-1185">Reference proteome</keyword>
<keyword evidence="2" id="KW-0378">Hydrolase</keyword>